<keyword evidence="4" id="KW-0859">Xylose metabolism</keyword>
<dbReference type="Pfam" id="PF00370">
    <property type="entry name" value="FGGY_N"/>
    <property type="match status" value="1"/>
</dbReference>
<name>A0A8S1ERA7_9PELO</name>
<accession>A0A8S1ERA7</accession>
<protein>
    <recommendedName>
        <fullName evidence="4">Xylulose kinase</fullName>
        <ecNumber evidence="4">2.7.1.17</ecNumber>
    </recommendedName>
</protein>
<comment type="catalytic activity">
    <reaction evidence="4">
        <text>D-xylulose + ATP = D-xylulose 5-phosphate + ADP + H(+)</text>
        <dbReference type="Rhea" id="RHEA:10964"/>
        <dbReference type="ChEBI" id="CHEBI:15378"/>
        <dbReference type="ChEBI" id="CHEBI:17140"/>
        <dbReference type="ChEBI" id="CHEBI:30616"/>
        <dbReference type="ChEBI" id="CHEBI:57737"/>
        <dbReference type="ChEBI" id="CHEBI:456216"/>
        <dbReference type="EC" id="2.7.1.17"/>
    </reaction>
</comment>
<evidence type="ECO:0000259" key="5">
    <source>
        <dbReference type="Pfam" id="PF00370"/>
    </source>
</evidence>
<keyword evidence="4" id="KW-0119">Carbohydrate metabolism</keyword>
<dbReference type="InterPro" id="IPR018485">
    <property type="entry name" value="FGGY_C"/>
</dbReference>
<keyword evidence="4" id="KW-0067">ATP-binding</keyword>
<dbReference type="GO" id="GO:0005829">
    <property type="term" value="C:cytosol"/>
    <property type="evidence" value="ECO:0007669"/>
    <property type="project" value="TreeGrafter"/>
</dbReference>
<gene>
    <name evidence="7" type="ORF">CBOVIS_LOCUS5893</name>
</gene>
<evidence type="ECO:0000256" key="3">
    <source>
        <dbReference type="ARBA" id="ARBA00022777"/>
    </source>
</evidence>
<evidence type="ECO:0000256" key="4">
    <source>
        <dbReference type="RuleBase" id="RU367058"/>
    </source>
</evidence>
<dbReference type="GO" id="GO:0004856">
    <property type="term" value="F:D-xylulokinase activity"/>
    <property type="evidence" value="ECO:0007669"/>
    <property type="project" value="UniProtKB-UniRule"/>
</dbReference>
<feature type="domain" description="Carbohydrate kinase FGGY N-terminal" evidence="5">
    <location>
        <begin position="10"/>
        <end position="282"/>
    </location>
</feature>
<sequence>MADEHDDGTYLGIDLSTQQMKCVILDANATVIHRECVKFDDFGTENGVLIGGDDGRTATSPVRMWLRSLDRLMSRLVDSRRDLLVRLRAVSGGAQQHGTVYWRRGNSLRTLNADASLEDQLKNAFTIENSPIWMDSSTQAECEALERLVGGDQRLCELSGSRAHHRFSAAQIMKIVDRHPQAWNDTDRVSLISSFVASLLIGDYAPIDYTDGSGTNLMDVRANVWLKELVDSISPDLERKLGPLADPTIPLGTVGDYFQQRYGIPRECLVLPFVGDNPASLAGLCLQPTDIGVSLGTSDTVFFATRSFRPCVDAHVFAHFDTNAHAFMPLVTSPKNASPIRNRRRFSFKNGSLTRERARHLANSSSWREFDAILDATPPGNSGRVGLFFDGDEIAPRVSRGDYFIDEARPTTVAELCRTVLESQCYLKRFYTSLMMSDDVERVVVTGGASVNVALLQMLADVFNCNVYTIDVEDSAALGAAMRARYATSNSSVAFNTFYSSRSRSHMKHSASPNAVNHAKHAATFETFKTLLQQISFN</sequence>
<comment type="function">
    <text evidence="4">Phosphorylates D-xylulose to produce D-xylulose 5-phosphate, a molecule that may play an important role in the regulation of glucose metabolism and lipogenesis.</text>
</comment>
<dbReference type="PANTHER" id="PTHR10196">
    <property type="entry name" value="SUGAR KINASE"/>
    <property type="match status" value="1"/>
</dbReference>
<keyword evidence="3 4" id="KW-0418">Kinase</keyword>
<evidence type="ECO:0000256" key="2">
    <source>
        <dbReference type="ARBA" id="ARBA00022679"/>
    </source>
</evidence>
<comment type="caution">
    <text evidence="7">The sequence shown here is derived from an EMBL/GenBank/DDBJ whole genome shotgun (WGS) entry which is preliminary data.</text>
</comment>
<dbReference type="GO" id="GO:0005997">
    <property type="term" value="P:xylulose metabolic process"/>
    <property type="evidence" value="ECO:0007669"/>
    <property type="project" value="UniProtKB-UniRule"/>
</dbReference>
<dbReference type="EC" id="2.7.1.17" evidence="4"/>
<dbReference type="PIRSF" id="PIRSF000538">
    <property type="entry name" value="GlpK"/>
    <property type="match status" value="1"/>
</dbReference>
<reference evidence="7 8" key="1">
    <citation type="submission" date="2020-04" db="EMBL/GenBank/DDBJ databases">
        <authorList>
            <person name="Laetsch R D."/>
            <person name="Stevens L."/>
            <person name="Kumar S."/>
            <person name="Blaxter L. M."/>
        </authorList>
    </citation>
    <scope>NUCLEOTIDE SEQUENCE [LARGE SCALE GENOMIC DNA]</scope>
</reference>
<evidence type="ECO:0000256" key="1">
    <source>
        <dbReference type="ARBA" id="ARBA00009156"/>
    </source>
</evidence>
<keyword evidence="4" id="KW-0547">Nucleotide-binding</keyword>
<dbReference type="OrthoDB" id="1728974at2759"/>
<dbReference type="SUPFAM" id="SSF53067">
    <property type="entry name" value="Actin-like ATPase domain"/>
    <property type="match status" value="2"/>
</dbReference>
<feature type="domain" description="Carbohydrate kinase FGGY C-terminal" evidence="6">
    <location>
        <begin position="293"/>
        <end position="487"/>
    </location>
</feature>
<dbReference type="GO" id="GO:0005524">
    <property type="term" value="F:ATP binding"/>
    <property type="evidence" value="ECO:0007669"/>
    <property type="project" value="UniProtKB-KW"/>
</dbReference>
<evidence type="ECO:0000313" key="8">
    <source>
        <dbReference type="Proteomes" id="UP000494206"/>
    </source>
</evidence>
<dbReference type="InterPro" id="IPR018484">
    <property type="entry name" value="FGGY_N"/>
</dbReference>
<dbReference type="Proteomes" id="UP000494206">
    <property type="component" value="Unassembled WGS sequence"/>
</dbReference>
<evidence type="ECO:0000313" key="7">
    <source>
        <dbReference type="EMBL" id="CAB3403416.1"/>
    </source>
</evidence>
<dbReference type="GO" id="GO:0042732">
    <property type="term" value="P:D-xylose metabolic process"/>
    <property type="evidence" value="ECO:0007669"/>
    <property type="project" value="UniProtKB-UniRule"/>
</dbReference>
<dbReference type="Gene3D" id="3.30.420.40">
    <property type="match status" value="2"/>
</dbReference>
<keyword evidence="8" id="KW-1185">Reference proteome</keyword>
<dbReference type="EMBL" id="CADEPM010000003">
    <property type="protein sequence ID" value="CAB3403416.1"/>
    <property type="molecule type" value="Genomic_DNA"/>
</dbReference>
<comment type="similarity">
    <text evidence="1 4">Belongs to the FGGY kinase family.</text>
</comment>
<dbReference type="InterPro" id="IPR042024">
    <property type="entry name" value="D-XK_euk"/>
</dbReference>
<keyword evidence="2 4" id="KW-0808">Transferase</keyword>
<dbReference type="InterPro" id="IPR043129">
    <property type="entry name" value="ATPase_NBD"/>
</dbReference>
<evidence type="ECO:0000259" key="6">
    <source>
        <dbReference type="Pfam" id="PF02782"/>
    </source>
</evidence>
<dbReference type="PANTHER" id="PTHR10196:SF57">
    <property type="entry name" value="XYLULOSE KINASE"/>
    <property type="match status" value="1"/>
</dbReference>
<dbReference type="InterPro" id="IPR000577">
    <property type="entry name" value="Carb_kinase_FGGY"/>
</dbReference>
<dbReference type="Pfam" id="PF02782">
    <property type="entry name" value="FGGY_C"/>
    <property type="match status" value="1"/>
</dbReference>
<proteinExistence type="inferred from homology"/>
<dbReference type="AlphaFoldDB" id="A0A8S1ERA7"/>
<dbReference type="CDD" id="cd07776">
    <property type="entry name" value="ASKHA_NBD_FGGY_SpXK-like"/>
    <property type="match status" value="1"/>
</dbReference>
<organism evidence="7 8">
    <name type="scientific">Caenorhabditis bovis</name>
    <dbReference type="NCBI Taxonomy" id="2654633"/>
    <lineage>
        <taxon>Eukaryota</taxon>
        <taxon>Metazoa</taxon>
        <taxon>Ecdysozoa</taxon>
        <taxon>Nematoda</taxon>
        <taxon>Chromadorea</taxon>
        <taxon>Rhabditida</taxon>
        <taxon>Rhabditina</taxon>
        <taxon>Rhabditomorpha</taxon>
        <taxon>Rhabditoidea</taxon>
        <taxon>Rhabditidae</taxon>
        <taxon>Peloderinae</taxon>
        <taxon>Caenorhabditis</taxon>
    </lineage>
</organism>